<sequence length="732" mass="83766">MSDKKRKLLKQSSLLDFMCGTNQSKSKRRKTDMNESQKEKVRKAAENRITCTIENSSKINAKMSDNEKYDNGATSSSSPDKGYDKLCYTVDDEDDFIPSVKPSKENKNFMGVPIADLVSAPDCYKNPLKPIKPDETHTVLFDSSFKYSNGKSLPAPYPKHYQDSWNSNHVHMPCSKHNEYPVQNEKGTTELRKRWELIEETYKDRIIAGPFELEDAILSYNQRYQKKWNFQTLRKYFTEHVSKKEKDDFFEHLLPKIIKLALQLPHLCTKPIPLLKKHQNQSITMSQQQIACLLANAFLCTFPRRNSQHKGSEYADYPSINFIGVFQTGSLERKFQKLKCIFHYFERVTSKMPGGIVTFTRQFIQNTPDWENCCDKLPNQIHVSSSGTIEDDGFGLLQVDFANKYIGGGVLGSGCVQEEIRFLICPEMLISRLFTESLDNKECLVMKGCERFSNYDGYADSFTWDGNHKDVTPRDSNGRLCTDVVAIDALIIRSPNDQFKDYMLKRELNKAYVGFEIFSGQHIPPSQRPAVCTGNWGCGAFRGDKQLKALIQLMAAGMAKRDVCYFTFGDVKLTEAIYNIHNFLKVERNMDIGVLIDVIGQYYRNVLLSWSRKKKVGLFQYIMESFEGINHSESEDEEADVEPEGVLKDDELVEHDIHDSSRENSIDAADPMEVDSSFEEINAKDGSSFEEIDSKENGDPEKDKTTSTSTDKRKHNSEEEKKHEKTTKSDEG</sequence>
<feature type="active site" evidence="4">
    <location>
        <position position="419"/>
    </location>
</feature>
<feature type="region of interest" description="Disordered" evidence="6">
    <location>
        <begin position="19"/>
        <end position="47"/>
    </location>
</feature>
<feature type="compositionally biased region" description="Basic and acidic residues" evidence="6">
    <location>
        <begin position="31"/>
        <end position="46"/>
    </location>
</feature>
<keyword evidence="3" id="KW-0378">Hydrolase</keyword>
<evidence type="ECO:0000313" key="9">
    <source>
        <dbReference type="EMBL" id="KAK6169170.1"/>
    </source>
</evidence>
<evidence type="ECO:0000259" key="8">
    <source>
        <dbReference type="Pfam" id="PF20811"/>
    </source>
</evidence>
<dbReference type="InterPro" id="IPR048362">
    <property type="entry name" value="PARG_helical"/>
</dbReference>
<dbReference type="PANTHER" id="PTHR12837">
    <property type="entry name" value="POLY ADP-RIBOSE GLYCOHYDROLASE"/>
    <property type="match status" value="1"/>
</dbReference>
<feature type="region of interest" description="Disordered" evidence="6">
    <location>
        <begin position="657"/>
        <end position="732"/>
    </location>
</feature>
<feature type="domain" description="PARG helical" evidence="8">
    <location>
        <begin position="242"/>
        <end position="361"/>
    </location>
</feature>
<keyword evidence="10" id="KW-1185">Reference proteome</keyword>
<organism evidence="9 10">
    <name type="scientific">Patella caerulea</name>
    <name type="common">Rayed Mediterranean limpet</name>
    <dbReference type="NCBI Taxonomy" id="87958"/>
    <lineage>
        <taxon>Eukaryota</taxon>
        <taxon>Metazoa</taxon>
        <taxon>Spiralia</taxon>
        <taxon>Lophotrochozoa</taxon>
        <taxon>Mollusca</taxon>
        <taxon>Gastropoda</taxon>
        <taxon>Patellogastropoda</taxon>
        <taxon>Patelloidea</taxon>
        <taxon>Patellidae</taxon>
        <taxon>Patella</taxon>
    </lineage>
</organism>
<evidence type="ECO:0000256" key="3">
    <source>
        <dbReference type="ARBA" id="ARBA00022801"/>
    </source>
</evidence>
<feature type="active site" evidence="4">
    <location>
        <position position="418"/>
    </location>
</feature>
<dbReference type="Pfam" id="PF20811">
    <property type="entry name" value="PARG_cat_N"/>
    <property type="match status" value="1"/>
</dbReference>
<dbReference type="InterPro" id="IPR007724">
    <property type="entry name" value="Poly_GlycHdrlase"/>
</dbReference>
<feature type="active site" evidence="4">
    <location>
        <position position="400"/>
    </location>
</feature>
<name>A0AAN8IYE2_PATCE</name>
<feature type="binding site" evidence="5">
    <location>
        <position position="417"/>
    </location>
    <ligand>
        <name>substrate</name>
    </ligand>
</feature>
<comment type="similarity">
    <text evidence="1">Belongs to the poly(ADP-ribose) glycohydrolase family.</text>
</comment>
<dbReference type="Proteomes" id="UP001347796">
    <property type="component" value="Unassembled WGS sequence"/>
</dbReference>
<dbReference type="EC" id="3.2.1.143" evidence="2"/>
<evidence type="ECO:0000256" key="2">
    <source>
        <dbReference type="ARBA" id="ARBA00012255"/>
    </source>
</evidence>
<accession>A0AAN8IYE2</accession>
<evidence type="ECO:0000256" key="6">
    <source>
        <dbReference type="SAM" id="MobiDB-lite"/>
    </source>
</evidence>
<evidence type="ECO:0000256" key="4">
    <source>
        <dbReference type="PIRSR" id="PIRSR607724-1"/>
    </source>
</evidence>
<gene>
    <name evidence="9" type="ORF">SNE40_020270</name>
</gene>
<dbReference type="InterPro" id="IPR046372">
    <property type="entry name" value="PARG_cat_C"/>
</dbReference>
<dbReference type="GO" id="GO:0005634">
    <property type="term" value="C:nucleus"/>
    <property type="evidence" value="ECO:0007669"/>
    <property type="project" value="TreeGrafter"/>
</dbReference>
<dbReference type="GO" id="GO:0004649">
    <property type="term" value="F:poly(ADP-ribose) glycohydrolase activity"/>
    <property type="evidence" value="ECO:0007669"/>
    <property type="project" value="UniProtKB-EC"/>
</dbReference>
<dbReference type="GO" id="GO:0005975">
    <property type="term" value="P:carbohydrate metabolic process"/>
    <property type="evidence" value="ECO:0007669"/>
    <property type="project" value="InterPro"/>
</dbReference>
<feature type="compositionally biased region" description="Basic and acidic residues" evidence="6">
    <location>
        <begin position="692"/>
        <end position="705"/>
    </location>
</feature>
<dbReference type="GO" id="GO:1990966">
    <property type="term" value="P:ATP generation from poly-ADP-D-ribose"/>
    <property type="evidence" value="ECO:0007669"/>
    <property type="project" value="TreeGrafter"/>
</dbReference>
<evidence type="ECO:0000256" key="5">
    <source>
        <dbReference type="PIRSR" id="PIRSR607724-2"/>
    </source>
</evidence>
<feature type="binding site" evidence="5">
    <location>
        <position position="458"/>
    </location>
    <ligand>
        <name>substrate</name>
    </ligand>
</feature>
<reference evidence="9 10" key="1">
    <citation type="submission" date="2024-01" db="EMBL/GenBank/DDBJ databases">
        <title>The genome of the rayed Mediterranean limpet Patella caerulea (Linnaeus, 1758).</title>
        <authorList>
            <person name="Anh-Thu Weber A."/>
            <person name="Halstead-Nussloch G."/>
        </authorList>
    </citation>
    <scope>NUCLEOTIDE SEQUENCE [LARGE SCALE GENOMIC DNA]</scope>
    <source>
        <strain evidence="9">AATW-2023a</strain>
        <tissue evidence="9">Whole specimen</tissue>
    </source>
</reference>
<proteinExistence type="inferred from homology"/>
<evidence type="ECO:0000313" key="10">
    <source>
        <dbReference type="Proteomes" id="UP001347796"/>
    </source>
</evidence>
<comment type="caution">
    <text evidence="9">The sequence shown here is derived from an EMBL/GenBank/DDBJ whole genome shotgun (WGS) entry which is preliminary data.</text>
</comment>
<dbReference type="Pfam" id="PF05028">
    <property type="entry name" value="PARG_cat_C"/>
    <property type="match status" value="1"/>
</dbReference>
<evidence type="ECO:0000259" key="7">
    <source>
        <dbReference type="Pfam" id="PF05028"/>
    </source>
</evidence>
<protein>
    <recommendedName>
        <fullName evidence="2">poly(ADP-ribose) glycohydrolase</fullName>
        <ecNumber evidence="2">3.2.1.143</ecNumber>
    </recommendedName>
</protein>
<dbReference type="EMBL" id="JAZGQO010000015">
    <property type="protein sequence ID" value="KAK6169170.1"/>
    <property type="molecule type" value="Genomic_DNA"/>
</dbReference>
<evidence type="ECO:0000256" key="1">
    <source>
        <dbReference type="ARBA" id="ARBA00009545"/>
    </source>
</evidence>
<feature type="domain" description="PARG catalytic Macro" evidence="7">
    <location>
        <begin position="368"/>
        <end position="574"/>
    </location>
</feature>
<feature type="compositionally biased region" description="Basic and acidic residues" evidence="6">
    <location>
        <begin position="716"/>
        <end position="732"/>
    </location>
</feature>
<feature type="binding site" evidence="5">
    <location>
        <position position="403"/>
    </location>
    <ligand>
        <name>substrate</name>
    </ligand>
</feature>
<dbReference type="GO" id="GO:0009225">
    <property type="term" value="P:nucleotide-sugar metabolic process"/>
    <property type="evidence" value="ECO:0007669"/>
    <property type="project" value="TreeGrafter"/>
</dbReference>
<dbReference type="GO" id="GO:0005737">
    <property type="term" value="C:cytoplasm"/>
    <property type="evidence" value="ECO:0007669"/>
    <property type="project" value="TreeGrafter"/>
</dbReference>
<dbReference type="GO" id="GO:0006282">
    <property type="term" value="P:regulation of DNA repair"/>
    <property type="evidence" value="ECO:0007669"/>
    <property type="project" value="InterPro"/>
</dbReference>
<dbReference type="PANTHER" id="PTHR12837:SF15">
    <property type="entry name" value="POLY(ADP-RIBOSE) GLYCOHYDROLASE"/>
    <property type="match status" value="1"/>
</dbReference>
<dbReference type="AlphaFoldDB" id="A0AAN8IYE2"/>